<accession>A0A174ILV7</accession>
<dbReference type="EMBL" id="CYZV01000074">
    <property type="protein sequence ID" value="CUO88323.1"/>
    <property type="molecule type" value="Genomic_DNA"/>
</dbReference>
<gene>
    <name evidence="2" type="primary">wbbL</name>
    <name evidence="2" type="ORF">ERS852470_03626</name>
</gene>
<evidence type="ECO:0000313" key="2">
    <source>
        <dbReference type="EMBL" id="CUO88323.1"/>
    </source>
</evidence>
<dbReference type="AlphaFoldDB" id="A0A174ILV7"/>
<dbReference type="InterPro" id="IPR029044">
    <property type="entry name" value="Nucleotide-diphossugar_trans"/>
</dbReference>
<dbReference type="CDD" id="cd04186">
    <property type="entry name" value="GT_2_like_c"/>
    <property type="match status" value="1"/>
</dbReference>
<dbReference type="Pfam" id="PF00535">
    <property type="entry name" value="Glycos_transf_2"/>
    <property type="match status" value="1"/>
</dbReference>
<evidence type="ECO:0000313" key="3">
    <source>
        <dbReference type="Proteomes" id="UP000095558"/>
    </source>
</evidence>
<dbReference type="EC" id="2.4.-.-" evidence="2"/>
<keyword evidence="2" id="KW-0328">Glycosyltransferase</keyword>
<proteinExistence type="predicted"/>
<organism evidence="2 3">
    <name type="scientific">Clostridium disporicum</name>
    <dbReference type="NCBI Taxonomy" id="84024"/>
    <lineage>
        <taxon>Bacteria</taxon>
        <taxon>Bacillati</taxon>
        <taxon>Bacillota</taxon>
        <taxon>Clostridia</taxon>
        <taxon>Eubacteriales</taxon>
        <taxon>Clostridiaceae</taxon>
        <taxon>Clostridium</taxon>
    </lineage>
</organism>
<dbReference type="GeneID" id="83013414"/>
<dbReference type="PANTHER" id="PTHR43179:SF7">
    <property type="entry name" value="RHAMNOSYLTRANSFERASE WBBL"/>
    <property type="match status" value="1"/>
</dbReference>
<reference evidence="2 3" key="1">
    <citation type="submission" date="2015-09" db="EMBL/GenBank/DDBJ databases">
        <authorList>
            <consortium name="Pathogen Informatics"/>
        </authorList>
    </citation>
    <scope>NUCLEOTIDE SEQUENCE [LARGE SCALE GENOMIC DNA]</scope>
    <source>
        <strain evidence="2 3">2789STDY5834855</strain>
    </source>
</reference>
<dbReference type="OrthoDB" id="9813495at2"/>
<dbReference type="GO" id="GO:0016757">
    <property type="term" value="F:glycosyltransferase activity"/>
    <property type="evidence" value="ECO:0007669"/>
    <property type="project" value="UniProtKB-KW"/>
</dbReference>
<keyword evidence="2" id="KW-0808">Transferase</keyword>
<dbReference type="RefSeq" id="WP_052330766.1">
    <property type="nucleotide sequence ID" value="NZ_CYYT01000071.1"/>
</dbReference>
<protein>
    <submittedName>
        <fullName evidence="2">Glycosyl transferase family protein</fullName>
        <ecNumber evidence="2">2.4.-.-</ecNumber>
    </submittedName>
</protein>
<dbReference type="InterPro" id="IPR001173">
    <property type="entry name" value="Glyco_trans_2-like"/>
</dbReference>
<dbReference type="Proteomes" id="UP000095558">
    <property type="component" value="Unassembled WGS sequence"/>
</dbReference>
<dbReference type="PANTHER" id="PTHR43179">
    <property type="entry name" value="RHAMNOSYLTRANSFERASE WBBL"/>
    <property type="match status" value="1"/>
</dbReference>
<dbReference type="SUPFAM" id="SSF53448">
    <property type="entry name" value="Nucleotide-diphospho-sugar transferases"/>
    <property type="match status" value="1"/>
</dbReference>
<feature type="domain" description="Glycosyltransferase 2-like" evidence="1">
    <location>
        <begin position="6"/>
        <end position="147"/>
    </location>
</feature>
<name>A0A174ILV7_9CLOT</name>
<sequence>MKKELSIIIVNYNKYQLTQKCIKSVISNINNIEYEIIVVDNCSTTIISYTQLINKNKNNKNVRVLKTIQNKGFGYGNNEGVKASKYENILLLNPDVEVLGDSIEKMLDRILSDNNIGVIGCKLLNEDLTLQYSCRRFIPLTKFLLARTPLKRLASNKVINKINSQYLMLDYDHIEEKEVDWLMGSCLMLRKKDFNEVKGFSKEYFMYFEDVDLSYKLKKAGKKILYYPQASMIHLHEQESTKKINKLTYFHFISMYKFYKKFVLN</sequence>
<evidence type="ECO:0000259" key="1">
    <source>
        <dbReference type="Pfam" id="PF00535"/>
    </source>
</evidence>
<dbReference type="Gene3D" id="3.90.550.10">
    <property type="entry name" value="Spore Coat Polysaccharide Biosynthesis Protein SpsA, Chain A"/>
    <property type="match status" value="1"/>
</dbReference>